<sequence length="75" mass="8043">MTEVEPGRAAVAVAFVASRAVWFVYPKSGRADVNRDAIIAESGAFSWRPIANLAVDEVWSAVRVRPLAMGETPVG</sequence>
<dbReference type="RefSeq" id="WP_011185947.1">
    <property type="nucleotide sequence ID" value="NZ_LNZG01000012.1"/>
</dbReference>
<dbReference type="Proteomes" id="UP000094426">
    <property type="component" value="Unassembled WGS sequence"/>
</dbReference>
<name>A0A1E2SL87_LEIXY</name>
<gene>
    <name evidence="1" type="ORF">ATY41_02055</name>
</gene>
<evidence type="ECO:0000313" key="2">
    <source>
        <dbReference type="Proteomes" id="UP000094426"/>
    </source>
</evidence>
<dbReference type="AlphaFoldDB" id="A0A1E2SL87"/>
<dbReference type="OrthoDB" id="9800461at2"/>
<reference evidence="1 2" key="1">
    <citation type="submission" date="2015-11" db="EMBL/GenBank/DDBJ databases">
        <authorList>
            <person name="Zhang Y."/>
            <person name="Guo Z."/>
        </authorList>
    </citation>
    <scope>NUCLEOTIDE SEQUENCE [LARGE SCALE GENOMIC DNA]</scope>
    <source>
        <strain evidence="2">gdw1</strain>
    </source>
</reference>
<comment type="caution">
    <text evidence="1">The sequence shown here is derived from an EMBL/GenBank/DDBJ whole genome shotgun (WGS) entry which is preliminary data.</text>
</comment>
<accession>A0A1E2SL87</accession>
<organism evidence="1 2">
    <name type="scientific">Leifsonia xyli subsp. xyli</name>
    <dbReference type="NCBI Taxonomy" id="59736"/>
    <lineage>
        <taxon>Bacteria</taxon>
        <taxon>Bacillati</taxon>
        <taxon>Actinomycetota</taxon>
        <taxon>Actinomycetes</taxon>
        <taxon>Micrococcales</taxon>
        <taxon>Microbacteriaceae</taxon>
        <taxon>Leifsonia</taxon>
    </lineage>
</organism>
<dbReference type="EMBL" id="LNZG01000012">
    <property type="protein sequence ID" value="ODA90434.1"/>
    <property type="molecule type" value="Genomic_DNA"/>
</dbReference>
<evidence type="ECO:0000313" key="1">
    <source>
        <dbReference type="EMBL" id="ODA90434.1"/>
    </source>
</evidence>
<protein>
    <submittedName>
        <fullName evidence="1">Uncharacterized protein</fullName>
    </submittedName>
</protein>
<proteinExistence type="predicted"/>